<name>A0ABP0G053_CLALP</name>
<protein>
    <submittedName>
        <fullName evidence="1">Uncharacterized protein</fullName>
    </submittedName>
</protein>
<reference evidence="1 2" key="1">
    <citation type="submission" date="2024-02" db="EMBL/GenBank/DDBJ databases">
        <authorList>
            <person name="Daric V."/>
            <person name="Darras S."/>
        </authorList>
    </citation>
    <scope>NUCLEOTIDE SEQUENCE [LARGE SCALE GENOMIC DNA]</scope>
</reference>
<sequence length="533" mass="62103">MNSKNPLTLYDLGRKLIAIRLYENVLRKKSISSVNKFFYEFFTSKYLPEPVITDLVKVFILVVHERIDIQDTSCCCLKECKTNRNGKDTMQASSYLKICKRTTCNMKFQKWSKEILRTCIHILMLTWTGRKFSPLSIIEDSPITFGFLYTPRELLYKYVFEGFLVSNNIWKDNIWSIRVKRRSGEKEYLPPRHFRSWYIFPRLKNIIKERRERLDLDLERHHAGALSTAQTLNILLDTLCGFSPEYAKSQDSQTANFSTTAPSINLEMCSWDPCNYIFSLVLQQSIRFGFTVNTISIRFQHFCDVMETILQRLFFPTNVLQLLISATNPTEIFKQKDLLLQLSQLKKISIEISYWWKVKFSIFETAFLWNDLFCKWPHLHSIQLSGVQMSFEQTNTDSCSANNLVYFPKSLLSLEIADGSVTADVLDWLSTCCQEICQSNPTKIFLRELTLSYETCLANDLNVWKSFLSLLDKSLMNLHKVTLNHCGLTDDQSRHLTDLVNSKECCSPFKSFIINQNELTLSNDTGCCCFFRI</sequence>
<organism evidence="1 2">
    <name type="scientific">Clavelina lepadiformis</name>
    <name type="common">Light-bulb sea squirt</name>
    <name type="synonym">Ascidia lepadiformis</name>
    <dbReference type="NCBI Taxonomy" id="159417"/>
    <lineage>
        <taxon>Eukaryota</taxon>
        <taxon>Metazoa</taxon>
        <taxon>Chordata</taxon>
        <taxon>Tunicata</taxon>
        <taxon>Ascidiacea</taxon>
        <taxon>Aplousobranchia</taxon>
        <taxon>Clavelinidae</taxon>
        <taxon>Clavelina</taxon>
    </lineage>
</organism>
<gene>
    <name evidence="1" type="ORF">CVLEPA_LOCUS15972</name>
</gene>
<dbReference type="EMBL" id="CAWYQH010000098">
    <property type="protein sequence ID" value="CAK8684865.1"/>
    <property type="molecule type" value="Genomic_DNA"/>
</dbReference>
<proteinExistence type="predicted"/>
<dbReference type="Proteomes" id="UP001642483">
    <property type="component" value="Unassembled WGS sequence"/>
</dbReference>
<evidence type="ECO:0000313" key="2">
    <source>
        <dbReference type="Proteomes" id="UP001642483"/>
    </source>
</evidence>
<keyword evidence="2" id="KW-1185">Reference proteome</keyword>
<comment type="caution">
    <text evidence="1">The sequence shown here is derived from an EMBL/GenBank/DDBJ whole genome shotgun (WGS) entry which is preliminary data.</text>
</comment>
<evidence type="ECO:0000313" key="1">
    <source>
        <dbReference type="EMBL" id="CAK8684865.1"/>
    </source>
</evidence>
<accession>A0ABP0G053</accession>